<dbReference type="Pfam" id="PF24358">
    <property type="entry name" value="ABCC10_N"/>
    <property type="match status" value="1"/>
</dbReference>
<dbReference type="EMBL" id="JAJFAZ020000002">
    <property type="protein sequence ID" value="KAI5347149.1"/>
    <property type="molecule type" value="Genomic_DNA"/>
</dbReference>
<feature type="transmembrane region" description="Helical" evidence="1">
    <location>
        <begin position="60"/>
        <end position="79"/>
    </location>
</feature>
<evidence type="ECO:0000313" key="3">
    <source>
        <dbReference type="EMBL" id="KAI5347149.1"/>
    </source>
</evidence>
<keyword evidence="1" id="KW-1133">Transmembrane helix</keyword>
<organism evidence="3 4">
    <name type="scientific">Prunus dulcis</name>
    <name type="common">Almond</name>
    <name type="synonym">Amygdalus dulcis</name>
    <dbReference type="NCBI Taxonomy" id="3755"/>
    <lineage>
        <taxon>Eukaryota</taxon>
        <taxon>Viridiplantae</taxon>
        <taxon>Streptophyta</taxon>
        <taxon>Embryophyta</taxon>
        <taxon>Tracheophyta</taxon>
        <taxon>Spermatophyta</taxon>
        <taxon>Magnoliopsida</taxon>
        <taxon>eudicotyledons</taxon>
        <taxon>Gunneridae</taxon>
        <taxon>Pentapetalae</taxon>
        <taxon>rosids</taxon>
        <taxon>fabids</taxon>
        <taxon>Rosales</taxon>
        <taxon>Rosaceae</taxon>
        <taxon>Amygdaloideae</taxon>
        <taxon>Amygdaleae</taxon>
        <taxon>Prunus</taxon>
    </lineage>
</organism>
<name>A0AAD4WQY9_PRUDU</name>
<feature type="domain" description="ABCC10-like N-terminal" evidence="2">
    <location>
        <begin position="4"/>
        <end position="114"/>
    </location>
</feature>
<accession>A0AAD4WQY9</accession>
<gene>
    <name evidence="3" type="ORF">L3X38_015028</name>
</gene>
<evidence type="ECO:0000259" key="2">
    <source>
        <dbReference type="Pfam" id="PF24358"/>
    </source>
</evidence>
<keyword evidence="1" id="KW-0812">Transmembrane</keyword>
<proteinExistence type="predicted"/>
<dbReference type="AlphaFoldDB" id="A0AAD4WQY9"/>
<reference evidence="3 4" key="1">
    <citation type="journal article" date="2022" name="G3 (Bethesda)">
        <title>Whole-genome sequence and methylome profiling of the almond [Prunus dulcis (Mill.) D.A. Webb] cultivar 'Nonpareil'.</title>
        <authorList>
            <person name="D'Amico-Willman K.M."/>
            <person name="Ouma W.Z."/>
            <person name="Meulia T."/>
            <person name="Sideli G.M."/>
            <person name="Gradziel T.M."/>
            <person name="Fresnedo-Ramirez J."/>
        </authorList>
    </citation>
    <scope>NUCLEOTIDE SEQUENCE [LARGE SCALE GENOMIC DNA]</scope>
    <source>
        <strain evidence="3">Clone GOH B32 T37-40</strain>
    </source>
</reference>
<protein>
    <recommendedName>
        <fullName evidence="2">ABCC10-like N-terminal domain-containing protein</fullName>
    </recommendedName>
</protein>
<sequence>MDAESSSKAVHIPPRLQGFSGLQMVSAIVSGCLGIVYLFLGIWTLEEKLRNTHTALPLNWWLLTLCQGFTWMVVSWFNYKHPGKTTSKTTVKAAVYPCILVFWNCLCSIAVFGHFQKRIFCGDCFRCPVISSSNIAAVICS</sequence>
<evidence type="ECO:0000256" key="1">
    <source>
        <dbReference type="SAM" id="Phobius"/>
    </source>
</evidence>
<evidence type="ECO:0000313" key="4">
    <source>
        <dbReference type="Proteomes" id="UP001054821"/>
    </source>
</evidence>
<feature type="transmembrane region" description="Helical" evidence="1">
    <location>
        <begin position="21"/>
        <end position="40"/>
    </location>
</feature>
<keyword evidence="1" id="KW-0472">Membrane</keyword>
<dbReference type="Proteomes" id="UP001054821">
    <property type="component" value="Chromosome 2"/>
</dbReference>
<keyword evidence="4" id="KW-1185">Reference proteome</keyword>
<dbReference type="InterPro" id="IPR056228">
    <property type="entry name" value="ABCC10-like_N"/>
</dbReference>
<comment type="caution">
    <text evidence="3">The sequence shown here is derived from an EMBL/GenBank/DDBJ whole genome shotgun (WGS) entry which is preliminary data.</text>
</comment>
<feature type="transmembrane region" description="Helical" evidence="1">
    <location>
        <begin position="91"/>
        <end position="115"/>
    </location>
</feature>